<proteinExistence type="predicted"/>
<dbReference type="InterPro" id="IPR016024">
    <property type="entry name" value="ARM-type_fold"/>
</dbReference>
<evidence type="ECO:0000313" key="2">
    <source>
        <dbReference type="Proteomes" id="UP000033452"/>
    </source>
</evidence>
<dbReference type="EMBL" id="JXYA01000047">
    <property type="protein sequence ID" value="KJZ06575.1"/>
    <property type="molecule type" value="Genomic_DNA"/>
</dbReference>
<dbReference type="RefSeq" id="WP_046006545.1">
    <property type="nucleotide sequence ID" value="NZ_JXYA01000047.1"/>
</dbReference>
<dbReference type="OrthoDB" id="6314026at2"/>
<evidence type="ECO:0000313" key="1">
    <source>
        <dbReference type="EMBL" id="KJZ06575.1"/>
    </source>
</evidence>
<dbReference type="InterPro" id="IPR011989">
    <property type="entry name" value="ARM-like"/>
</dbReference>
<gene>
    <name evidence="1" type="ORF">TW77_18965</name>
</gene>
<name>A0A0F4QH13_9GAMM</name>
<organism evidence="1 2">
    <name type="scientific">Pseudoalteromonas rubra</name>
    <dbReference type="NCBI Taxonomy" id="43658"/>
    <lineage>
        <taxon>Bacteria</taxon>
        <taxon>Pseudomonadati</taxon>
        <taxon>Pseudomonadota</taxon>
        <taxon>Gammaproteobacteria</taxon>
        <taxon>Alteromonadales</taxon>
        <taxon>Pseudoalteromonadaceae</taxon>
        <taxon>Pseudoalteromonas</taxon>
    </lineage>
</organism>
<comment type="caution">
    <text evidence="1">The sequence shown here is derived from an EMBL/GenBank/DDBJ whole genome shotgun (WGS) entry which is preliminary data.</text>
</comment>
<dbReference type="AlphaFoldDB" id="A0A0F4QH13"/>
<accession>A0A0F4QH13</accession>
<dbReference type="Proteomes" id="UP000033452">
    <property type="component" value="Unassembled WGS sequence"/>
</dbReference>
<dbReference type="PATRIC" id="fig|43658.5.peg.4011"/>
<protein>
    <recommendedName>
        <fullName evidence="3">HEAT repeat domain-containing protein</fullName>
    </recommendedName>
</protein>
<dbReference type="SUPFAM" id="SSF48371">
    <property type="entry name" value="ARM repeat"/>
    <property type="match status" value="1"/>
</dbReference>
<sequence>MIFELRPNKLLLLLSIVVVFVTLLILIGKPEKTASIAPTQTAPQVLPVPTTKTASTRDSDSNMYALPSTLPSAEAKISEQKPEPMLWQSPEDQLIHSLASLQEKIAASTAPLQHAILGPNQAYSELRIDMLMALEQDPSLIIHIVDAFVQAPDSLLGRELSAVLSKTGDPLAQHAAIDLATELSNSEDDRAAGLFLLANMDSITGQTRDRLLEHIDSEQESSSDMKQFTIMALKPAPGTREDYERVQQTLSRVVVSTDQNVRRHGAYQIAQWATSDTDLTPVRHMAMHEEDVNARARAIMSIAESTFKSEDNRAVLWHTINNQNEHTAVKKHALKALSTYSLSHQELAHLRVKMNELASEEN</sequence>
<keyword evidence="2" id="KW-1185">Reference proteome</keyword>
<reference evidence="1 2" key="1">
    <citation type="journal article" date="2015" name="BMC Genomics">
        <title>Genome mining reveals unlocked bioactive potential of marine Gram-negative bacteria.</title>
        <authorList>
            <person name="Machado H."/>
            <person name="Sonnenschein E.C."/>
            <person name="Melchiorsen J."/>
            <person name="Gram L."/>
        </authorList>
    </citation>
    <scope>NUCLEOTIDE SEQUENCE [LARGE SCALE GENOMIC DNA]</scope>
    <source>
        <strain evidence="1 2">S2471</strain>
    </source>
</reference>
<evidence type="ECO:0008006" key="3">
    <source>
        <dbReference type="Google" id="ProtNLM"/>
    </source>
</evidence>
<dbReference type="Gene3D" id="1.25.10.10">
    <property type="entry name" value="Leucine-rich Repeat Variant"/>
    <property type="match status" value="1"/>
</dbReference>